<dbReference type="Proteomes" id="UP001211907">
    <property type="component" value="Unassembled WGS sequence"/>
</dbReference>
<dbReference type="AlphaFoldDB" id="A0AAD5T2F8"/>
<evidence type="ECO:0000256" key="1">
    <source>
        <dbReference type="SAM" id="MobiDB-lite"/>
    </source>
</evidence>
<reference evidence="3" key="1">
    <citation type="submission" date="2020-05" db="EMBL/GenBank/DDBJ databases">
        <title>Phylogenomic resolution of chytrid fungi.</title>
        <authorList>
            <person name="Stajich J.E."/>
            <person name="Amses K."/>
            <person name="Simmons R."/>
            <person name="Seto K."/>
            <person name="Myers J."/>
            <person name="Bonds A."/>
            <person name="Quandt C.A."/>
            <person name="Barry K."/>
            <person name="Liu P."/>
            <person name="Grigoriev I."/>
            <person name="Longcore J.E."/>
            <person name="James T.Y."/>
        </authorList>
    </citation>
    <scope>NUCLEOTIDE SEQUENCE</scope>
    <source>
        <strain evidence="3">JEL0513</strain>
    </source>
</reference>
<name>A0AAD5T2F8_9FUNG</name>
<organism evidence="3 4">
    <name type="scientific">Physocladia obscura</name>
    <dbReference type="NCBI Taxonomy" id="109957"/>
    <lineage>
        <taxon>Eukaryota</taxon>
        <taxon>Fungi</taxon>
        <taxon>Fungi incertae sedis</taxon>
        <taxon>Chytridiomycota</taxon>
        <taxon>Chytridiomycota incertae sedis</taxon>
        <taxon>Chytridiomycetes</taxon>
        <taxon>Chytridiales</taxon>
        <taxon>Chytriomycetaceae</taxon>
        <taxon>Physocladia</taxon>
    </lineage>
</organism>
<feature type="compositionally biased region" description="Polar residues" evidence="1">
    <location>
        <begin position="313"/>
        <end position="333"/>
    </location>
</feature>
<feature type="domain" description="Cryptic loci regulator 2 N-terminal" evidence="2">
    <location>
        <begin position="65"/>
        <end position="127"/>
    </location>
</feature>
<dbReference type="GO" id="GO:0031934">
    <property type="term" value="C:mating-type region heterochromatin"/>
    <property type="evidence" value="ECO:0007669"/>
    <property type="project" value="TreeGrafter"/>
</dbReference>
<proteinExistence type="predicted"/>
<feature type="compositionally biased region" description="Polar residues" evidence="1">
    <location>
        <begin position="163"/>
        <end position="200"/>
    </location>
</feature>
<dbReference type="GO" id="GO:0033553">
    <property type="term" value="C:rDNA heterochromatin"/>
    <property type="evidence" value="ECO:0007669"/>
    <property type="project" value="TreeGrafter"/>
</dbReference>
<dbReference type="EMBL" id="JADGJH010000585">
    <property type="protein sequence ID" value="KAJ3125929.1"/>
    <property type="molecule type" value="Genomic_DNA"/>
</dbReference>
<evidence type="ECO:0000313" key="3">
    <source>
        <dbReference type="EMBL" id="KAJ3125929.1"/>
    </source>
</evidence>
<dbReference type="PANTHER" id="PTHR38046">
    <property type="entry name" value="CRYPTIC LOCI REGULATOR 2"/>
    <property type="match status" value="1"/>
</dbReference>
<feature type="region of interest" description="Disordered" evidence="1">
    <location>
        <begin position="1"/>
        <end position="23"/>
    </location>
</feature>
<feature type="region of interest" description="Disordered" evidence="1">
    <location>
        <begin position="303"/>
        <end position="354"/>
    </location>
</feature>
<dbReference type="PANTHER" id="PTHR38046:SF1">
    <property type="entry name" value="CRYPTIC LOCI REGULATOR 2"/>
    <property type="match status" value="1"/>
</dbReference>
<feature type="compositionally biased region" description="Polar residues" evidence="1">
    <location>
        <begin position="207"/>
        <end position="220"/>
    </location>
</feature>
<comment type="caution">
    <text evidence="3">The sequence shown here is derived from an EMBL/GenBank/DDBJ whole genome shotgun (WGS) entry which is preliminary data.</text>
</comment>
<dbReference type="GO" id="GO:0070824">
    <property type="term" value="C:SHREC complex"/>
    <property type="evidence" value="ECO:0007669"/>
    <property type="project" value="InterPro"/>
</dbReference>
<accession>A0AAD5T2F8</accession>
<feature type="compositionally biased region" description="Polar residues" evidence="1">
    <location>
        <begin position="137"/>
        <end position="149"/>
    </location>
</feature>
<dbReference type="InterPro" id="IPR038986">
    <property type="entry name" value="Clr2"/>
</dbReference>
<evidence type="ECO:0000313" key="4">
    <source>
        <dbReference type="Proteomes" id="UP001211907"/>
    </source>
</evidence>
<feature type="region of interest" description="Disordered" evidence="1">
    <location>
        <begin position="137"/>
        <end position="220"/>
    </location>
</feature>
<gene>
    <name evidence="3" type="ORF">HK100_010529</name>
</gene>
<feature type="compositionally biased region" description="Basic residues" evidence="1">
    <location>
        <begin position="334"/>
        <end position="345"/>
    </location>
</feature>
<dbReference type="GO" id="GO:0030466">
    <property type="term" value="P:silent mating-type cassette heterochromatin formation"/>
    <property type="evidence" value="ECO:0007669"/>
    <property type="project" value="TreeGrafter"/>
</dbReference>
<keyword evidence="4" id="KW-1185">Reference proteome</keyword>
<protein>
    <recommendedName>
        <fullName evidence="2">Cryptic loci regulator 2 N-terminal domain-containing protein</fullName>
    </recommendedName>
</protein>
<evidence type="ECO:0000259" key="2">
    <source>
        <dbReference type="Pfam" id="PF16761"/>
    </source>
</evidence>
<dbReference type="Pfam" id="PF16761">
    <property type="entry name" value="Clr2_transil"/>
    <property type="match status" value="1"/>
</dbReference>
<sequence>MQIPPPPSDNCGPDNCPPENPPSFTFADPSVWLSKLSREVVQIYRTDKDLAEKNAIKSISSSSNLSGFPKNYKLYQHFRENGRNHDKYLYGHPNGYRFRSSNEFLPHLTWLIKRTVNQNLKCECKACDGTTQTLAARSVSQLRPSSSEPTPILLTGRNKANKDSTQNSSVSSTTRKNGPTSSEIKSTARNTKLSTRSAVANQKVKPAQSNQQTTAENYYSHSDDSDAFILEISDNELERSDSLSPASSEDDKTPFLIKRYTSVKEGPPSMLHKSSHIDHFQSKTDLSIPLAPKTSLKKTLIMPPSRNFEKIGNNPSLNGAISESESQDQSQLRQLKRRYDSHRRQGSPAAEANYSKFSKDIEVLEKESQELNVSNQYSTKLTDSATMLSRHEFQPPNRMQGSHNMNPLPKISKNSNMVKQTPEVQENQDDHLAVLAKFKEVQPMFERSSQLMDLFRKDPTENATLINTLNKIQVYIKKQLDAPENIVFFNLQQASHLVERLHDLFAAGQMELHDPAVDNVRQNSDELNVATETESELPKAADHFFKNYAVHNLKRSNQVAQEPNAAVTESKALDLPIKNSSQPNSNGTDRVFGHMDLFASTKKDNFINVGLKSTSRNEAAETSNRLMLTELVVVDLTTNTMSMSPSNSLPRNNPSTEQKNKTVNVHLKEDSRFLESSKNNLKRSWSSSATLGNETNLDAQTHNIPPKKLVKLLNIDTSDWSPSKDDQKRPAEDVKTDSGIISYLPDCLSSDSYGSAGLSVHQLAKLVLEMELESVNDVEI</sequence>
<dbReference type="InterPro" id="IPR031915">
    <property type="entry name" value="Clr2_N"/>
</dbReference>